<protein>
    <recommendedName>
        <fullName evidence="4">DUF4355 domain-containing protein</fullName>
    </recommendedName>
</protein>
<dbReference type="STRING" id="1529.SAMN04487885_106114"/>
<feature type="compositionally biased region" description="Basic and acidic residues" evidence="1">
    <location>
        <begin position="81"/>
        <end position="92"/>
    </location>
</feature>
<reference evidence="2 3" key="1">
    <citation type="submission" date="2016-10" db="EMBL/GenBank/DDBJ databases">
        <authorList>
            <person name="de Groot N.N."/>
        </authorList>
    </citation>
    <scope>NUCLEOTIDE SEQUENCE [LARGE SCALE GENOMIC DNA]</scope>
    <source>
        <strain evidence="2 3">NLAE-zl-G419</strain>
    </source>
</reference>
<evidence type="ECO:0000313" key="3">
    <source>
        <dbReference type="Proteomes" id="UP000182135"/>
    </source>
</evidence>
<feature type="region of interest" description="Disordered" evidence="1">
    <location>
        <begin position="61"/>
        <end position="92"/>
    </location>
</feature>
<evidence type="ECO:0000256" key="1">
    <source>
        <dbReference type="SAM" id="MobiDB-lite"/>
    </source>
</evidence>
<feature type="compositionally biased region" description="Basic and acidic residues" evidence="1">
    <location>
        <begin position="29"/>
        <end position="45"/>
    </location>
</feature>
<dbReference type="RefSeq" id="WP_074844987.1">
    <property type="nucleotide sequence ID" value="NZ_FOOE01000006.1"/>
</dbReference>
<dbReference type="InterPro" id="IPR025580">
    <property type="entry name" value="Gp46"/>
</dbReference>
<keyword evidence="3" id="KW-1185">Reference proteome</keyword>
<organism evidence="2 3">
    <name type="scientific">Clostridium cadaveris</name>
    <dbReference type="NCBI Taxonomy" id="1529"/>
    <lineage>
        <taxon>Bacteria</taxon>
        <taxon>Bacillati</taxon>
        <taxon>Bacillota</taxon>
        <taxon>Clostridia</taxon>
        <taxon>Eubacteriales</taxon>
        <taxon>Clostridiaceae</taxon>
        <taxon>Clostridium</taxon>
    </lineage>
</organism>
<dbReference type="Proteomes" id="UP000182135">
    <property type="component" value="Unassembled WGS sequence"/>
</dbReference>
<sequence>MTEFNNENEFENEEESFETNDSSTVIQGEKQEDLDPKEKKSFSQEELDRIISKRLEKAQKKWEQETSRQIEELKISTMSPNEKKEYEKNKLDQALTEREMSILRRELRADASEQLLKEGLPKKLVDIVDTSSEENMIKSIDTIREVIQESVTQVVNEKLRGRSTPRASTQTKMGDTDAFLKGLRGK</sequence>
<proteinExistence type="predicted"/>
<accession>A0A1I2KP18</accession>
<feature type="compositionally biased region" description="Acidic residues" evidence="1">
    <location>
        <begin position="1"/>
        <end position="18"/>
    </location>
</feature>
<name>A0A1I2KP18_9CLOT</name>
<feature type="region of interest" description="Disordered" evidence="1">
    <location>
        <begin position="160"/>
        <end position="186"/>
    </location>
</feature>
<evidence type="ECO:0008006" key="4">
    <source>
        <dbReference type="Google" id="ProtNLM"/>
    </source>
</evidence>
<evidence type="ECO:0000313" key="2">
    <source>
        <dbReference type="EMBL" id="SFF68069.1"/>
    </source>
</evidence>
<dbReference type="EMBL" id="FOOE01000006">
    <property type="protein sequence ID" value="SFF68069.1"/>
    <property type="molecule type" value="Genomic_DNA"/>
</dbReference>
<dbReference type="AlphaFoldDB" id="A0A1I2KP18"/>
<feature type="compositionally biased region" description="Basic and acidic residues" evidence="1">
    <location>
        <begin position="61"/>
        <end position="74"/>
    </location>
</feature>
<dbReference type="Pfam" id="PF14265">
    <property type="entry name" value="DUF4355"/>
    <property type="match status" value="1"/>
</dbReference>
<gene>
    <name evidence="2" type="ORF">SAMN04487885_106114</name>
</gene>
<feature type="region of interest" description="Disordered" evidence="1">
    <location>
        <begin position="1"/>
        <end position="45"/>
    </location>
</feature>